<dbReference type="PANTHER" id="PTHR18934">
    <property type="entry name" value="ATP-DEPENDENT RNA HELICASE"/>
    <property type="match status" value="1"/>
</dbReference>
<evidence type="ECO:0000259" key="6">
    <source>
        <dbReference type="PROSITE" id="PS51192"/>
    </source>
</evidence>
<dbReference type="AlphaFoldDB" id="A0A5J4U6M6"/>
<dbReference type="EMBL" id="SNRW01019971">
    <property type="protein sequence ID" value="KAA6365880.1"/>
    <property type="molecule type" value="Genomic_DNA"/>
</dbReference>
<feature type="compositionally biased region" description="Basic and acidic residues" evidence="5">
    <location>
        <begin position="244"/>
        <end position="263"/>
    </location>
</feature>
<dbReference type="SMART" id="SM00487">
    <property type="entry name" value="DEXDc"/>
    <property type="match status" value="1"/>
</dbReference>
<reference evidence="7 8" key="1">
    <citation type="submission" date="2019-03" db="EMBL/GenBank/DDBJ databases">
        <title>Single cell metagenomics reveals metabolic interactions within the superorganism composed of flagellate Streblomastix strix and complex community of Bacteroidetes bacteria on its surface.</title>
        <authorList>
            <person name="Treitli S.C."/>
            <person name="Kolisko M."/>
            <person name="Husnik F."/>
            <person name="Keeling P."/>
            <person name="Hampl V."/>
        </authorList>
    </citation>
    <scope>NUCLEOTIDE SEQUENCE [LARGE SCALE GENOMIC DNA]</scope>
    <source>
        <strain evidence="7">ST1C</strain>
    </source>
</reference>
<organism evidence="7 8">
    <name type="scientific">Streblomastix strix</name>
    <dbReference type="NCBI Taxonomy" id="222440"/>
    <lineage>
        <taxon>Eukaryota</taxon>
        <taxon>Metamonada</taxon>
        <taxon>Preaxostyla</taxon>
        <taxon>Oxymonadida</taxon>
        <taxon>Streblomastigidae</taxon>
        <taxon>Streblomastix</taxon>
    </lineage>
</organism>
<gene>
    <name evidence="7" type="ORF">EZS28_038593</name>
</gene>
<dbReference type="GO" id="GO:0003724">
    <property type="term" value="F:RNA helicase activity"/>
    <property type="evidence" value="ECO:0007669"/>
    <property type="project" value="UniProtKB-EC"/>
</dbReference>
<feature type="region of interest" description="Disordered" evidence="5">
    <location>
        <begin position="185"/>
        <end position="290"/>
    </location>
</feature>
<evidence type="ECO:0000313" key="8">
    <source>
        <dbReference type="Proteomes" id="UP000324800"/>
    </source>
</evidence>
<dbReference type="InterPro" id="IPR002464">
    <property type="entry name" value="DNA/RNA_helicase_DEAH_CS"/>
</dbReference>
<evidence type="ECO:0000256" key="2">
    <source>
        <dbReference type="ARBA" id="ARBA00022801"/>
    </source>
</evidence>
<dbReference type="Proteomes" id="UP000324800">
    <property type="component" value="Unassembled WGS sequence"/>
</dbReference>
<name>A0A5J4U6M6_9EUKA</name>
<proteinExistence type="predicted"/>
<keyword evidence="3 7" id="KW-0347">Helicase</keyword>
<dbReference type="PROSITE" id="PS51192">
    <property type="entry name" value="HELICASE_ATP_BIND_1"/>
    <property type="match status" value="1"/>
</dbReference>
<dbReference type="GO" id="GO:0005524">
    <property type="term" value="F:ATP binding"/>
    <property type="evidence" value="ECO:0007669"/>
    <property type="project" value="InterPro"/>
</dbReference>
<keyword evidence="3 7" id="KW-0547">Nucleotide-binding</keyword>
<dbReference type="PANTHER" id="PTHR18934:SF118">
    <property type="entry name" value="ATP-DEPENDENT RNA HELICASE DHX33"/>
    <property type="match status" value="1"/>
</dbReference>
<evidence type="ECO:0000256" key="5">
    <source>
        <dbReference type="SAM" id="MobiDB-lite"/>
    </source>
</evidence>
<comment type="caution">
    <text evidence="7">The sequence shown here is derived from an EMBL/GenBank/DDBJ whole genome shotgun (WGS) entry which is preliminary data.</text>
</comment>
<feature type="compositionally biased region" description="Polar residues" evidence="5">
    <location>
        <begin position="214"/>
        <end position="228"/>
    </location>
</feature>
<protein>
    <recommendedName>
        <fullName evidence="1">RNA helicase</fullName>
        <ecNumber evidence="1">3.6.4.13</ecNumber>
    </recommendedName>
</protein>
<comment type="catalytic activity">
    <reaction evidence="4">
        <text>ATP + H2O = ADP + phosphate + H(+)</text>
        <dbReference type="Rhea" id="RHEA:13065"/>
        <dbReference type="ChEBI" id="CHEBI:15377"/>
        <dbReference type="ChEBI" id="CHEBI:15378"/>
        <dbReference type="ChEBI" id="CHEBI:30616"/>
        <dbReference type="ChEBI" id="CHEBI:43474"/>
        <dbReference type="ChEBI" id="CHEBI:456216"/>
        <dbReference type="EC" id="3.6.4.13"/>
    </reaction>
</comment>
<evidence type="ECO:0000256" key="1">
    <source>
        <dbReference type="ARBA" id="ARBA00012552"/>
    </source>
</evidence>
<dbReference type="GO" id="GO:0016787">
    <property type="term" value="F:hydrolase activity"/>
    <property type="evidence" value="ECO:0007669"/>
    <property type="project" value="UniProtKB-KW"/>
</dbReference>
<dbReference type="InterPro" id="IPR027417">
    <property type="entry name" value="P-loop_NTPase"/>
</dbReference>
<feature type="domain" description="Helicase ATP-binding" evidence="6">
    <location>
        <begin position="31"/>
        <end position="224"/>
    </location>
</feature>
<dbReference type="InterPro" id="IPR014001">
    <property type="entry name" value="Helicase_ATP-bd"/>
</dbReference>
<dbReference type="GO" id="GO:0003725">
    <property type="term" value="F:double-stranded RNA binding"/>
    <property type="evidence" value="ECO:0007669"/>
    <property type="project" value="TreeGrafter"/>
</dbReference>
<dbReference type="EC" id="3.6.4.13" evidence="1"/>
<dbReference type="Pfam" id="PF00270">
    <property type="entry name" value="DEAD"/>
    <property type="match status" value="1"/>
</dbReference>
<dbReference type="OrthoDB" id="10253254at2759"/>
<dbReference type="Gene3D" id="3.40.50.300">
    <property type="entry name" value="P-loop containing nucleotide triphosphate hydrolases"/>
    <property type="match status" value="1"/>
</dbReference>
<evidence type="ECO:0000313" key="7">
    <source>
        <dbReference type="EMBL" id="KAA6365880.1"/>
    </source>
</evidence>
<dbReference type="GO" id="GO:0045943">
    <property type="term" value="P:positive regulation of transcription by RNA polymerase I"/>
    <property type="evidence" value="ECO:0007669"/>
    <property type="project" value="TreeGrafter"/>
</dbReference>
<evidence type="ECO:0000256" key="3">
    <source>
        <dbReference type="ARBA" id="ARBA00022806"/>
    </source>
</evidence>
<evidence type="ECO:0000256" key="4">
    <source>
        <dbReference type="ARBA" id="ARBA00047984"/>
    </source>
</evidence>
<dbReference type="GO" id="GO:0005730">
    <property type="term" value="C:nucleolus"/>
    <property type="evidence" value="ECO:0007669"/>
    <property type="project" value="TreeGrafter"/>
</dbReference>
<feature type="compositionally biased region" description="Basic and acidic residues" evidence="5">
    <location>
        <begin position="271"/>
        <end position="290"/>
    </location>
</feature>
<keyword evidence="3 7" id="KW-0067">ATP-binding</keyword>
<dbReference type="PROSITE" id="PS00690">
    <property type="entry name" value="DEAH_ATP_HELICASE"/>
    <property type="match status" value="1"/>
</dbReference>
<dbReference type="SUPFAM" id="SSF52540">
    <property type="entry name" value="P-loop containing nucleoside triphosphate hydrolases"/>
    <property type="match status" value="1"/>
</dbReference>
<keyword evidence="2" id="KW-0378">Hydrolase</keyword>
<sequence>MDKNNHLLQRSQSLQQQRHALPIWRCRELIKKEVQSNQFLVLVGETGSGKTTQIPQFLNETGLYTHFIRSRSDKRRKLLMIGVVQPRRVAAVSVAKRVSDEVGSNVGSIVGYSVRFEEKYKLGETRIKYLTGGMLLREALIDPMLSNYSIIILDEAHERTAQFDILLGIVKNIAFQRPLISDQQMNSRRSSGLPPISPLYALTPTGKDEKDEIQLSSKRSSQQHSDNQIPKDMKNSNLIQELQEESKKLSELKEIYQKPKQSEEIDVNNQMKREKERERKKNKERNLNSD</sequence>
<dbReference type="InterPro" id="IPR011545">
    <property type="entry name" value="DEAD/DEAH_box_helicase_dom"/>
</dbReference>
<accession>A0A5J4U6M6</accession>